<sequence>MHTLLVLPAGFALLGLCLLIARLTGGPGRAPQRKAIVAFVPLWLIGAGINLWVGVRRAGYSVADELPIFLLVFSLPVVAALALRWTLSRR</sequence>
<accession>A0AAU8MUR4</accession>
<keyword evidence="1" id="KW-0472">Membrane</keyword>
<dbReference type="RefSeq" id="WP_363797774.1">
    <property type="nucleotide sequence ID" value="NZ_CP159925.1"/>
</dbReference>
<keyword evidence="1" id="KW-0812">Transmembrane</keyword>
<keyword evidence="1" id="KW-1133">Transmembrane helix</keyword>
<feature type="transmembrane region" description="Helical" evidence="1">
    <location>
        <begin position="35"/>
        <end position="55"/>
    </location>
</feature>
<feature type="transmembrane region" description="Helical" evidence="1">
    <location>
        <begin position="67"/>
        <end position="87"/>
    </location>
</feature>
<reference evidence="2" key="1">
    <citation type="submission" date="2024-06" db="EMBL/GenBank/DDBJ databases">
        <authorList>
            <person name="Li S."/>
        </authorList>
    </citation>
    <scope>NUCLEOTIDE SEQUENCE</scope>
    <source>
        <strain evidence="2">SR10</strain>
    </source>
</reference>
<name>A0AAU8MUR4_9GAMM</name>
<feature type="transmembrane region" description="Helical" evidence="1">
    <location>
        <begin position="6"/>
        <end position="23"/>
    </location>
</feature>
<gene>
    <name evidence="2" type="ORF">ABU614_21650</name>
</gene>
<evidence type="ECO:0008006" key="3">
    <source>
        <dbReference type="Google" id="ProtNLM"/>
    </source>
</evidence>
<dbReference type="EMBL" id="CP159925">
    <property type="protein sequence ID" value="XCO74926.1"/>
    <property type="molecule type" value="Genomic_DNA"/>
</dbReference>
<evidence type="ECO:0000313" key="2">
    <source>
        <dbReference type="EMBL" id="XCO74926.1"/>
    </source>
</evidence>
<proteinExistence type="predicted"/>
<dbReference type="AlphaFoldDB" id="A0AAU8MUR4"/>
<organism evidence="2">
    <name type="scientific">Lysobacter firmicutimachus</name>
    <dbReference type="NCBI Taxonomy" id="1792846"/>
    <lineage>
        <taxon>Bacteria</taxon>
        <taxon>Pseudomonadati</taxon>
        <taxon>Pseudomonadota</taxon>
        <taxon>Gammaproteobacteria</taxon>
        <taxon>Lysobacterales</taxon>
        <taxon>Lysobacteraceae</taxon>
        <taxon>Lysobacter</taxon>
    </lineage>
</organism>
<protein>
    <recommendedName>
        <fullName evidence="3">Transmembrane protein</fullName>
    </recommendedName>
</protein>
<evidence type="ECO:0000256" key="1">
    <source>
        <dbReference type="SAM" id="Phobius"/>
    </source>
</evidence>